<gene>
    <name evidence="1" type="ORF">METZ01_LOCUS47174</name>
</gene>
<proteinExistence type="predicted"/>
<sequence length="158" mass="17291">VIKPVPVVPNMAVSGFRITGIEARRHRRSGRPQQVRIDHNTTVLSIRTTGKERATVEYRYTVTYGGLGMVQLDGEITYANGDGGTAREVQELWEREHKMPDGAAEEVHNAVLSQGSFEVFVLARKLNLPPPVKVEVPQVKFQKGKGKTSGSTAGPEVA</sequence>
<feature type="non-terminal residue" evidence="1">
    <location>
        <position position="1"/>
    </location>
</feature>
<dbReference type="EMBL" id="UINC01002224">
    <property type="protein sequence ID" value="SUZ94320.1"/>
    <property type="molecule type" value="Genomic_DNA"/>
</dbReference>
<accession>A0A381RR07</accession>
<dbReference type="AlphaFoldDB" id="A0A381RR07"/>
<name>A0A381RR07_9ZZZZ</name>
<organism evidence="1">
    <name type="scientific">marine metagenome</name>
    <dbReference type="NCBI Taxonomy" id="408172"/>
    <lineage>
        <taxon>unclassified sequences</taxon>
        <taxon>metagenomes</taxon>
        <taxon>ecological metagenomes</taxon>
    </lineage>
</organism>
<protein>
    <submittedName>
        <fullName evidence="1">Uncharacterized protein</fullName>
    </submittedName>
</protein>
<evidence type="ECO:0000313" key="1">
    <source>
        <dbReference type="EMBL" id="SUZ94320.1"/>
    </source>
</evidence>
<reference evidence="1" key="1">
    <citation type="submission" date="2018-05" db="EMBL/GenBank/DDBJ databases">
        <authorList>
            <person name="Lanie J.A."/>
            <person name="Ng W.-L."/>
            <person name="Kazmierczak K.M."/>
            <person name="Andrzejewski T.M."/>
            <person name="Davidsen T.M."/>
            <person name="Wayne K.J."/>
            <person name="Tettelin H."/>
            <person name="Glass J.I."/>
            <person name="Rusch D."/>
            <person name="Podicherti R."/>
            <person name="Tsui H.-C.T."/>
            <person name="Winkler M.E."/>
        </authorList>
    </citation>
    <scope>NUCLEOTIDE SEQUENCE</scope>
</reference>